<dbReference type="GO" id="GO:0008270">
    <property type="term" value="F:zinc ion binding"/>
    <property type="evidence" value="ECO:0007669"/>
    <property type="project" value="UniProtKB-KW"/>
</dbReference>
<dbReference type="SMART" id="SM00490">
    <property type="entry name" value="HELICc"/>
    <property type="match status" value="1"/>
</dbReference>
<dbReference type="InterPro" id="IPR007527">
    <property type="entry name" value="Znf_SWIM"/>
</dbReference>
<dbReference type="Proteomes" id="UP001158416">
    <property type="component" value="Unassembled WGS sequence"/>
</dbReference>
<keyword evidence="3" id="KW-0479">Metal-binding</keyword>
<evidence type="ECO:0000259" key="5">
    <source>
        <dbReference type="PROSITE" id="PS51192"/>
    </source>
</evidence>
<keyword evidence="3" id="KW-0862">Zinc</keyword>
<dbReference type="Pfam" id="PF00176">
    <property type="entry name" value="SNF2-rel_dom"/>
    <property type="match status" value="1"/>
</dbReference>
<keyword evidence="2 7" id="KW-0547">Nucleotide-binding</keyword>
<dbReference type="Gene3D" id="3.40.50.300">
    <property type="entry name" value="P-loop containing nucleotide triphosphate hydrolases"/>
    <property type="match status" value="1"/>
</dbReference>
<dbReference type="PROSITE" id="PS51194">
    <property type="entry name" value="HELICASE_CTER"/>
    <property type="match status" value="1"/>
</dbReference>
<dbReference type="GO" id="GO:0016787">
    <property type="term" value="F:hydrolase activity"/>
    <property type="evidence" value="ECO:0007669"/>
    <property type="project" value="UniProtKB-KW"/>
</dbReference>
<dbReference type="RefSeq" id="WP_280028140.1">
    <property type="nucleotide sequence ID" value="NZ_JAOCAP010000002.1"/>
</dbReference>
<gene>
    <name evidence="7" type="ORF">N5C39_06870</name>
</gene>
<keyword evidence="3" id="KW-0863">Zinc-finger</keyword>
<dbReference type="SUPFAM" id="SSF52540">
    <property type="entry name" value="P-loop containing nucleoside triphosphate hydrolases"/>
    <property type="match status" value="2"/>
</dbReference>
<dbReference type="InterPro" id="IPR049730">
    <property type="entry name" value="SNF2/RAD54-like_C"/>
</dbReference>
<dbReference type="InterPro" id="IPR014001">
    <property type="entry name" value="Helicase_ATP-bd"/>
</dbReference>
<dbReference type="CDD" id="cd18793">
    <property type="entry name" value="SF2_C_SNF"/>
    <property type="match status" value="1"/>
</dbReference>
<evidence type="ECO:0000256" key="1">
    <source>
        <dbReference type="ARBA" id="ARBA00022801"/>
    </source>
</evidence>
<evidence type="ECO:0000259" key="6">
    <source>
        <dbReference type="PROSITE" id="PS51194"/>
    </source>
</evidence>
<dbReference type="InterPro" id="IPR001650">
    <property type="entry name" value="Helicase_C-like"/>
</dbReference>
<dbReference type="InterPro" id="IPR027417">
    <property type="entry name" value="P-loop_NTPase"/>
</dbReference>
<dbReference type="SMART" id="SM00487">
    <property type="entry name" value="DEXDc"/>
    <property type="match status" value="1"/>
</dbReference>
<comment type="caution">
    <text evidence="7">The sequence shown here is derived from an EMBL/GenBank/DDBJ whole genome shotgun (WGS) entry which is preliminary data.</text>
</comment>
<keyword evidence="2 7" id="KW-0347">Helicase</keyword>
<dbReference type="GO" id="GO:0005524">
    <property type="term" value="F:ATP binding"/>
    <property type="evidence" value="ECO:0007669"/>
    <property type="project" value="InterPro"/>
</dbReference>
<name>A0AA42PQC6_9ENTR</name>
<feature type="domain" description="Helicase ATP-binding" evidence="5">
    <location>
        <begin position="645"/>
        <end position="805"/>
    </location>
</feature>
<dbReference type="PROSITE" id="PS51192">
    <property type="entry name" value="HELICASE_ATP_BIND_1"/>
    <property type="match status" value="1"/>
</dbReference>
<keyword evidence="1" id="KW-0378">Hydrolase</keyword>
<evidence type="ECO:0000256" key="3">
    <source>
        <dbReference type="PROSITE-ProRule" id="PRU00325"/>
    </source>
</evidence>
<dbReference type="PANTHER" id="PTHR10799">
    <property type="entry name" value="SNF2/RAD54 HELICASE FAMILY"/>
    <property type="match status" value="1"/>
</dbReference>
<dbReference type="PROSITE" id="PS50966">
    <property type="entry name" value="ZF_SWIM"/>
    <property type="match status" value="1"/>
</dbReference>
<dbReference type="EMBL" id="JAOCAP010000002">
    <property type="protein sequence ID" value="MDH1318085.1"/>
    <property type="molecule type" value="Genomic_DNA"/>
</dbReference>
<dbReference type="AlphaFoldDB" id="A0AA42PQC6"/>
<keyword evidence="2 7" id="KW-0067">ATP-binding</keyword>
<organism evidence="7 8">
    <name type="scientific">Enterobacter bugandensis</name>
    <dbReference type="NCBI Taxonomy" id="881260"/>
    <lineage>
        <taxon>Bacteria</taxon>
        <taxon>Pseudomonadati</taxon>
        <taxon>Pseudomonadota</taxon>
        <taxon>Gammaproteobacteria</taxon>
        <taxon>Enterobacterales</taxon>
        <taxon>Enterobacteriaceae</taxon>
        <taxon>Enterobacter</taxon>
    </lineage>
</organism>
<evidence type="ECO:0000256" key="2">
    <source>
        <dbReference type="ARBA" id="ARBA00022806"/>
    </source>
</evidence>
<proteinExistence type="predicted"/>
<accession>A0AA42PQC6</accession>
<dbReference type="Pfam" id="PF00271">
    <property type="entry name" value="Helicase_C"/>
    <property type="match status" value="1"/>
</dbReference>
<dbReference type="Gene3D" id="3.40.50.10810">
    <property type="entry name" value="Tandem AAA-ATPase domain"/>
    <property type="match status" value="1"/>
</dbReference>
<reference evidence="7" key="1">
    <citation type="submission" date="2022-09" db="EMBL/GenBank/DDBJ databases">
        <title>Intensive care unit water sources are persistently colonized with multi-drug resistant bacteria and are the site of extensive horizontal gene transfer of antibiotic resistance genes.</title>
        <authorList>
            <person name="Diorio-Toth L."/>
        </authorList>
    </citation>
    <scope>NUCLEOTIDE SEQUENCE</scope>
    <source>
        <strain evidence="7">GD03936</strain>
    </source>
</reference>
<sequence>MNAMEFSSADVKYAFGRQTIEKAQPYIGKFTRVVTEHQLISGEVKGSLKQAYQVLLRISRIPRGISLAGECSCPVRWQCKHAAALALTHLNREEEMAKGGINYQLLEWAERFRQQRKSSISSKAPSHTLIFALDINQWSDEPDVHLIKTQLDKSGKLQKLENYWSNVKAAVARQPTFVTDDDLLTLLMLLAANGNDNRSSFALRGKSGAKILERILASGRCIMMPDFVPLPVKDAFWLRPGALRPVEASWITLQDNLLNTALKTEPCCSSIILVDPPYYLDSQTGEVGPTDSDLTYSLLRDFLSIPVIRQDEAGLVANVLAECASELPSPPEHEKKAMRKITTDPIPCLRLSSQPFDYYDYGTYSIKQEFASFIIFWFDYQGIVIEPDSTDAALITPDGEMVEVERATDQEKNARLQIKKAGVRKVRADDFPSTQRKSIPAKCYTTKDNGSMPQWLAFIRETVPALREKGWKIEIDPNFHFNITEIDRIDGTATQSSDGWFDIEMGVMINERAVSLVPLLTDLFKRDRRWLQGNISIIPDEEQVLLYTERGEKALIDAKRLKVLVGNLFDLIDPLSSNPLRLSEWEAGRLVSLEDTGRWQFKGQSAILSLAQRLKTAKGLQSVAAPGGLNASLREYQLQGLSWMQFLREQNLSGVLADDMGLGKTIQALAHILLEKEAGRLDKPVLIIMPTTLVYNWQHEARRFTPELKVLALNGPLRAEYFNRLSEFDVILSTFALLWRDEQALISMDYHLLILDEAQYVKNSRSQAAQVIRRITTRHRLCLTGTPLENHLGELWSQFDFLLPGFLGSQKEFNRVWRSPIEKGNQQKKALLARRIRPFILRRSKKDVAKELPPKNVIVRSVGLEGTQRDLYESVRAAMQEKVRHAITEQGLARSHIVVLDALLKLRQVCCDPRLVKLPAAVKVKESAKLEMLREMVAELIAEGRRILLFSQFTGMLTLIAEAMNKLKIPYAMLTGDTQDRQTPVASFQNKEVPLFLISLKAGGVGLNLTAADTVIHYDPWWNPAAENQATDRAHRIGQDKTVFVYKLVVAGSIEEKIVALQEKKASLANSILSEDSAFSSKFSEKEINSLFERIEG</sequence>
<evidence type="ECO:0000259" key="4">
    <source>
        <dbReference type="PROSITE" id="PS50966"/>
    </source>
</evidence>
<feature type="domain" description="Helicase C-terminal" evidence="6">
    <location>
        <begin position="932"/>
        <end position="1096"/>
    </location>
</feature>
<dbReference type="CDD" id="cd18012">
    <property type="entry name" value="DEXQc_arch_SWI2_SNF2"/>
    <property type="match status" value="1"/>
</dbReference>
<feature type="domain" description="SWIM-type" evidence="4">
    <location>
        <begin position="52"/>
        <end position="90"/>
    </location>
</feature>
<evidence type="ECO:0000313" key="7">
    <source>
        <dbReference type="EMBL" id="MDH1318085.1"/>
    </source>
</evidence>
<dbReference type="InterPro" id="IPR038718">
    <property type="entry name" value="SNF2-like_sf"/>
</dbReference>
<dbReference type="InterPro" id="IPR000330">
    <property type="entry name" value="SNF2_N"/>
</dbReference>
<dbReference type="GO" id="GO:0004386">
    <property type="term" value="F:helicase activity"/>
    <property type="evidence" value="ECO:0007669"/>
    <property type="project" value="UniProtKB-KW"/>
</dbReference>
<evidence type="ECO:0000313" key="8">
    <source>
        <dbReference type="Proteomes" id="UP001158416"/>
    </source>
</evidence>
<protein>
    <submittedName>
        <fullName evidence="7">DEAD/DEAH box helicase</fullName>
    </submittedName>
</protein>